<dbReference type="RefSeq" id="WP_129225387.1">
    <property type="nucleotide sequence ID" value="NZ_SDOZ01000002.1"/>
</dbReference>
<protein>
    <submittedName>
        <fullName evidence="4">ROK family protein</fullName>
    </submittedName>
</protein>
<dbReference type="Gene3D" id="1.10.10.10">
    <property type="entry name" value="Winged helix-like DNA-binding domain superfamily/Winged helix DNA-binding domain"/>
    <property type="match status" value="1"/>
</dbReference>
<dbReference type="InterPro" id="IPR043129">
    <property type="entry name" value="ATPase_NBD"/>
</dbReference>
<comment type="function">
    <text evidence="1">Transcriptional repressor of xylose-utilizing enzymes.</text>
</comment>
<comment type="similarity">
    <text evidence="2">Belongs to the ROK (NagC/XylR) family.</text>
</comment>
<comment type="caution">
    <text evidence="4">The sequence shown here is derived from an EMBL/GenBank/DDBJ whole genome shotgun (WGS) entry which is preliminary data.</text>
</comment>
<evidence type="ECO:0000256" key="1">
    <source>
        <dbReference type="ARBA" id="ARBA00002486"/>
    </source>
</evidence>
<dbReference type="Pfam" id="PF00480">
    <property type="entry name" value="ROK"/>
    <property type="match status" value="1"/>
</dbReference>
<organism evidence="4 5">
    <name type="scientific">Candidatus Borkfalkia ceftriaxoniphila</name>
    <dbReference type="NCBI Taxonomy" id="2508949"/>
    <lineage>
        <taxon>Bacteria</taxon>
        <taxon>Bacillati</taxon>
        <taxon>Bacillota</taxon>
        <taxon>Clostridia</taxon>
        <taxon>Christensenellales</taxon>
        <taxon>Christensenellaceae</taxon>
        <taxon>Candidatus Borkfalkia</taxon>
    </lineage>
</organism>
<dbReference type="EMBL" id="SDOZ01000002">
    <property type="protein sequence ID" value="RXZ62064.1"/>
    <property type="molecule type" value="Genomic_DNA"/>
</dbReference>
<dbReference type="AlphaFoldDB" id="A0A4Q2KBV6"/>
<evidence type="ECO:0000313" key="4">
    <source>
        <dbReference type="EMBL" id="RXZ62064.1"/>
    </source>
</evidence>
<reference evidence="4 5" key="1">
    <citation type="journal article" date="2019" name="Gut">
        <title>Antibiotics-induced monodominance of a novel gut bacterial order.</title>
        <authorList>
            <person name="Hildebrand F."/>
            <person name="Moitinho-Silva L."/>
            <person name="Blasche S."/>
            <person name="Jahn M.T."/>
            <person name="Gossmann T.I."/>
            <person name="Heuerta-Cepas J."/>
            <person name="Hercog R."/>
            <person name="Luetge M."/>
            <person name="Bahram M."/>
            <person name="Pryszlak A."/>
            <person name="Alves R.J."/>
            <person name="Waszak S.M."/>
            <person name="Zhu A."/>
            <person name="Ye L."/>
            <person name="Costea P.I."/>
            <person name="Aalvink S."/>
            <person name="Belzer C."/>
            <person name="Forslund S.K."/>
            <person name="Sunagawa S."/>
            <person name="Hentschel U."/>
            <person name="Merten C."/>
            <person name="Patil K.R."/>
            <person name="Benes V."/>
            <person name="Bork P."/>
        </authorList>
    </citation>
    <scope>NUCLEOTIDE SEQUENCE [LARGE SCALE GENOMIC DNA]</scope>
    <source>
        <strain evidence="4 5">HDS1380</strain>
    </source>
</reference>
<keyword evidence="3" id="KW-0859">Xylose metabolism</keyword>
<evidence type="ECO:0000256" key="2">
    <source>
        <dbReference type="ARBA" id="ARBA00006479"/>
    </source>
</evidence>
<keyword evidence="5" id="KW-1185">Reference proteome</keyword>
<sequence>MQNKKKWVKNQQPIRYNNQKQVIDLMRSGSQSCSDIAKATGLSNTAAENIVDEMVEMGVLVKGPITDYGKLGRRPIKYKLNGELGVVVSVDLTDRDLLICISNMNRQILFRSEVKNIIMITEQILNDIVEIIKEGLQKPGISDKPLLCICFAIPGYFNKDTGEFLLANRIENCREVNIKSLFSEIFGCDILLQKDIISGVIGEMQFGVLSTLQAKNALFMHFDINIASAFIFDGKMYEGDHGFAGETGFFMPNMSDPAKGLGIYVSLTAIFINIIEKIKKEKLSHPLAGKEVLEFDEVKLLFLSGDETVCSVVKLTAKKLALHFLNINYLLDITHVVLDGRIVELGEKFLEYVNTYLKKYNQGMSEVKVQYSDLMNRAITLGSISSAVDSQIDKILRARN</sequence>
<name>A0A4Q2KBV6_9FIRM</name>
<evidence type="ECO:0000313" key="5">
    <source>
        <dbReference type="Proteomes" id="UP000291269"/>
    </source>
</evidence>
<dbReference type="SUPFAM" id="SSF53067">
    <property type="entry name" value="Actin-like ATPase domain"/>
    <property type="match status" value="1"/>
</dbReference>
<dbReference type="PANTHER" id="PTHR18964:SF149">
    <property type="entry name" value="BIFUNCTIONAL UDP-N-ACETYLGLUCOSAMINE 2-EPIMERASE_N-ACETYLMANNOSAMINE KINASE"/>
    <property type="match status" value="1"/>
</dbReference>
<keyword evidence="3" id="KW-0119">Carbohydrate metabolism</keyword>
<gene>
    <name evidence="4" type="ORF">ESZ91_06640</name>
</gene>
<dbReference type="Gene3D" id="3.30.420.40">
    <property type="match status" value="2"/>
</dbReference>
<dbReference type="Proteomes" id="UP000291269">
    <property type="component" value="Unassembled WGS sequence"/>
</dbReference>
<dbReference type="InterPro" id="IPR036388">
    <property type="entry name" value="WH-like_DNA-bd_sf"/>
</dbReference>
<dbReference type="InterPro" id="IPR036390">
    <property type="entry name" value="WH_DNA-bd_sf"/>
</dbReference>
<dbReference type="SUPFAM" id="SSF46785">
    <property type="entry name" value="Winged helix' DNA-binding domain"/>
    <property type="match status" value="1"/>
</dbReference>
<dbReference type="GO" id="GO:0042732">
    <property type="term" value="P:D-xylose metabolic process"/>
    <property type="evidence" value="ECO:0007669"/>
    <property type="project" value="UniProtKB-KW"/>
</dbReference>
<proteinExistence type="inferred from homology"/>
<dbReference type="PANTHER" id="PTHR18964">
    <property type="entry name" value="ROK (REPRESSOR, ORF, KINASE) FAMILY"/>
    <property type="match status" value="1"/>
</dbReference>
<accession>A0A4Q2KBV6</accession>
<dbReference type="OrthoDB" id="9785420at2"/>
<dbReference type="InterPro" id="IPR000600">
    <property type="entry name" value="ROK"/>
</dbReference>
<evidence type="ECO:0000256" key="3">
    <source>
        <dbReference type="ARBA" id="ARBA00022629"/>
    </source>
</evidence>